<dbReference type="VEuPathDB" id="ToxoDB:CSUI_010626"/>
<reference evidence="3 4" key="1">
    <citation type="journal article" date="2017" name="Int. J. Parasitol.">
        <title>The genome of the protozoan parasite Cystoisospora suis and a reverse vaccinology approach to identify vaccine candidates.</title>
        <authorList>
            <person name="Palmieri N."/>
            <person name="Shrestha A."/>
            <person name="Ruttkowski B."/>
            <person name="Beck T."/>
            <person name="Vogl C."/>
            <person name="Tomley F."/>
            <person name="Blake D.P."/>
            <person name="Joachim A."/>
        </authorList>
    </citation>
    <scope>NUCLEOTIDE SEQUENCE [LARGE SCALE GENOMIC DNA]</scope>
    <source>
        <strain evidence="3 4">Wien I</strain>
    </source>
</reference>
<protein>
    <submittedName>
        <fullName evidence="3">Chaperone related protein</fullName>
    </submittedName>
</protein>
<sequence length="191" mass="21988">MTQLKEERERAIPLGPYTATEVLIWRRRVSLLHRKLKELESQIKAERGDVTPPDESASVKSLKKKLKDLQESEDLLEEALSEAEGGSQQEKELLFLREQLPKALEAISEDLRMILDEDLGLLLEELDNLKSKYRETQKAAGEEPSAEQEAEMKDTRDKIKKINEQIKKLILGMRRLDLKVDLNTVVAIERD</sequence>
<name>A0A2C6KGF9_9APIC</name>
<dbReference type="Proteomes" id="UP000221165">
    <property type="component" value="Unassembled WGS sequence"/>
</dbReference>
<feature type="region of interest" description="Disordered" evidence="2">
    <location>
        <begin position="135"/>
        <end position="156"/>
    </location>
</feature>
<keyword evidence="1" id="KW-0175">Coiled coil</keyword>
<evidence type="ECO:0000313" key="3">
    <source>
        <dbReference type="EMBL" id="PHJ15565.1"/>
    </source>
</evidence>
<comment type="caution">
    <text evidence="3">The sequence shown here is derived from an EMBL/GenBank/DDBJ whole genome shotgun (WGS) entry which is preliminary data.</text>
</comment>
<evidence type="ECO:0000256" key="2">
    <source>
        <dbReference type="SAM" id="MobiDB-lite"/>
    </source>
</evidence>
<organism evidence="3 4">
    <name type="scientific">Cystoisospora suis</name>
    <dbReference type="NCBI Taxonomy" id="483139"/>
    <lineage>
        <taxon>Eukaryota</taxon>
        <taxon>Sar</taxon>
        <taxon>Alveolata</taxon>
        <taxon>Apicomplexa</taxon>
        <taxon>Conoidasida</taxon>
        <taxon>Coccidia</taxon>
        <taxon>Eucoccidiorida</taxon>
        <taxon>Eimeriorina</taxon>
        <taxon>Sarcocystidae</taxon>
        <taxon>Cystoisospora</taxon>
    </lineage>
</organism>
<keyword evidence="4" id="KW-1185">Reference proteome</keyword>
<accession>A0A2C6KGF9</accession>
<proteinExistence type="predicted"/>
<dbReference type="GeneID" id="94433940"/>
<dbReference type="AlphaFoldDB" id="A0A2C6KGF9"/>
<dbReference type="EMBL" id="MIGC01007862">
    <property type="protein sequence ID" value="PHJ15565.1"/>
    <property type="molecule type" value="Genomic_DNA"/>
</dbReference>
<evidence type="ECO:0000313" key="4">
    <source>
        <dbReference type="Proteomes" id="UP000221165"/>
    </source>
</evidence>
<dbReference type="RefSeq" id="XP_067917297.1">
    <property type="nucleotide sequence ID" value="XM_068070729.1"/>
</dbReference>
<evidence type="ECO:0000256" key="1">
    <source>
        <dbReference type="SAM" id="Coils"/>
    </source>
</evidence>
<feature type="coiled-coil region" evidence="1">
    <location>
        <begin position="29"/>
        <end position="89"/>
    </location>
</feature>
<gene>
    <name evidence="3" type="ORF">CSUI_010626</name>
</gene>